<dbReference type="PROSITE" id="PS50911">
    <property type="entry name" value="CHAP"/>
    <property type="match status" value="1"/>
</dbReference>
<organism evidence="7 8">
    <name type="scientific">Candidatus Doudnabacteria bacterium Gr01-1014_77</name>
    <dbReference type="NCBI Taxonomy" id="2017133"/>
    <lineage>
        <taxon>Bacteria</taxon>
        <taxon>Candidatus Doudnaibacteriota</taxon>
    </lineage>
</organism>
<feature type="domain" description="Peptidase C51" evidence="5">
    <location>
        <begin position="302"/>
        <end position="421"/>
    </location>
</feature>
<protein>
    <submittedName>
        <fullName evidence="7">Putative CHAP domain containing protein</fullName>
    </submittedName>
</protein>
<dbReference type="InterPro" id="IPR007921">
    <property type="entry name" value="CHAP_dom"/>
</dbReference>
<dbReference type="SMART" id="SM00257">
    <property type="entry name" value="LysM"/>
    <property type="match status" value="2"/>
</dbReference>
<dbReference type="Pfam" id="PF01476">
    <property type="entry name" value="LysM"/>
    <property type="match status" value="2"/>
</dbReference>
<dbReference type="SUPFAM" id="SSF54001">
    <property type="entry name" value="Cysteine proteinases"/>
    <property type="match status" value="1"/>
</dbReference>
<evidence type="ECO:0000256" key="2">
    <source>
        <dbReference type="ARBA" id="ARBA00022801"/>
    </source>
</evidence>
<evidence type="ECO:0000313" key="7">
    <source>
        <dbReference type="EMBL" id="TSC66092.1"/>
    </source>
</evidence>
<dbReference type="InterPro" id="IPR018392">
    <property type="entry name" value="LysM"/>
</dbReference>
<sequence>MFGTGVYIKGYVNTLKQLIQGAFNQQKSKLPEAKKSATRYLKVVNSSLEKHFNTFHALHSPIKMGRLDYTFKFSTELIVAGLSILIIAANIFAGSHFTQANNSLTKLLSYHPDQNPALYNKATTVRTVIAQNNNIIIPSASAQVVLASNDALTNTISANENATASLITENTIQKENPDNIKKLVADQIKVYDTVKGDTLKGVASKFGISQETIMWANNLSSSTIKPGWNLVILPTTGVLHKITNNDTLPDIAKKYKVDIDKIIAYNGLEDDSDIEPGDLLIVPNGVIIVPAKPKPAIKHTLPGNVSVYEPQIGGSDSDEHIFPWGQCTWYVAKKRKITFGGNAKNWLTNARAAGYSTGNYPTVGSVVVTTENRRYGHVAYVEKVDEEAGTITVSESNYIRLGFIDTRKIDMDSPVIRGYIY</sequence>
<dbReference type="CDD" id="cd00118">
    <property type="entry name" value="LysM"/>
    <property type="match status" value="2"/>
</dbReference>
<evidence type="ECO:0000259" key="5">
    <source>
        <dbReference type="PROSITE" id="PS50911"/>
    </source>
</evidence>
<dbReference type="InterPro" id="IPR036779">
    <property type="entry name" value="LysM_dom_sf"/>
</dbReference>
<feature type="transmembrane region" description="Helical" evidence="4">
    <location>
        <begin position="73"/>
        <end position="93"/>
    </location>
</feature>
<dbReference type="PROSITE" id="PS51782">
    <property type="entry name" value="LYSM"/>
    <property type="match status" value="2"/>
</dbReference>
<evidence type="ECO:0000256" key="3">
    <source>
        <dbReference type="ARBA" id="ARBA00023316"/>
    </source>
</evidence>
<keyword evidence="2" id="KW-0378">Hydrolase</keyword>
<keyword evidence="3" id="KW-0961">Cell wall biogenesis/degradation</keyword>
<dbReference type="SUPFAM" id="SSF54106">
    <property type="entry name" value="LysM domain"/>
    <property type="match status" value="2"/>
</dbReference>
<dbReference type="InterPro" id="IPR038765">
    <property type="entry name" value="Papain-like_cys_pep_sf"/>
</dbReference>
<dbReference type="Gene3D" id="3.10.350.10">
    <property type="entry name" value="LysM domain"/>
    <property type="match status" value="2"/>
</dbReference>
<dbReference type="EMBL" id="VMFF01000015">
    <property type="protein sequence ID" value="TSC66092.1"/>
    <property type="molecule type" value="Genomic_DNA"/>
</dbReference>
<evidence type="ECO:0000313" key="8">
    <source>
        <dbReference type="Proteomes" id="UP000319613"/>
    </source>
</evidence>
<feature type="domain" description="LysM" evidence="6">
    <location>
        <begin position="189"/>
        <end position="232"/>
    </location>
</feature>
<evidence type="ECO:0000259" key="6">
    <source>
        <dbReference type="PROSITE" id="PS51782"/>
    </source>
</evidence>
<keyword evidence="4" id="KW-0812">Transmembrane</keyword>
<dbReference type="PANTHER" id="PTHR33734">
    <property type="entry name" value="LYSM DOMAIN-CONTAINING GPI-ANCHORED PROTEIN 2"/>
    <property type="match status" value="1"/>
</dbReference>
<dbReference type="PANTHER" id="PTHR33734:SF22">
    <property type="entry name" value="MEMBRANE-BOUND LYTIC MUREIN TRANSGLYCOSYLASE D"/>
    <property type="match status" value="1"/>
</dbReference>
<keyword evidence="4" id="KW-1133">Transmembrane helix</keyword>
<feature type="domain" description="LysM" evidence="6">
    <location>
        <begin position="238"/>
        <end position="282"/>
    </location>
</feature>
<evidence type="ECO:0000256" key="1">
    <source>
        <dbReference type="ARBA" id="ARBA00022729"/>
    </source>
</evidence>
<reference evidence="7 8" key="1">
    <citation type="submission" date="2017-07" db="EMBL/GenBank/DDBJ databases">
        <title>Mechanisms for carbon and nitrogen cycling indicate functional differentiation within the Candidate Phyla Radiation.</title>
        <authorList>
            <person name="Danczak R.E."/>
            <person name="Johnston M.D."/>
            <person name="Kenah C."/>
            <person name="Slattery M."/>
            <person name="Wrighton K.C."/>
            <person name="Wilkins M.J."/>
        </authorList>
    </citation>
    <scope>NUCLEOTIDE SEQUENCE [LARGE SCALE GENOMIC DNA]</scope>
    <source>
        <strain evidence="7">Gr01-1014_77</strain>
    </source>
</reference>
<dbReference type="GO" id="GO:0071555">
    <property type="term" value="P:cell wall organization"/>
    <property type="evidence" value="ECO:0007669"/>
    <property type="project" value="UniProtKB-KW"/>
</dbReference>
<evidence type="ECO:0000256" key="4">
    <source>
        <dbReference type="SAM" id="Phobius"/>
    </source>
</evidence>
<dbReference type="AlphaFoldDB" id="A0A554JCI8"/>
<dbReference type="GO" id="GO:0016787">
    <property type="term" value="F:hydrolase activity"/>
    <property type="evidence" value="ECO:0007669"/>
    <property type="project" value="UniProtKB-KW"/>
</dbReference>
<keyword evidence="4" id="KW-0472">Membrane</keyword>
<gene>
    <name evidence="7" type="ORF">G01um101477_219</name>
</gene>
<comment type="caution">
    <text evidence="7">The sequence shown here is derived from an EMBL/GenBank/DDBJ whole genome shotgun (WGS) entry which is preliminary data.</text>
</comment>
<keyword evidence="1" id="KW-0732">Signal</keyword>
<dbReference type="Pfam" id="PF05257">
    <property type="entry name" value="CHAP"/>
    <property type="match status" value="1"/>
</dbReference>
<accession>A0A554JCI8</accession>
<dbReference type="Gene3D" id="3.90.1720.10">
    <property type="entry name" value="endopeptidase domain like (from Nostoc punctiforme)"/>
    <property type="match status" value="1"/>
</dbReference>
<proteinExistence type="predicted"/>
<dbReference type="Proteomes" id="UP000319613">
    <property type="component" value="Unassembled WGS sequence"/>
</dbReference>
<name>A0A554JCI8_9BACT</name>